<dbReference type="AlphaFoldDB" id="A0AAW3NBW0"/>
<proteinExistence type="predicted"/>
<comment type="caution">
    <text evidence="2">The sequence shown here is derived from an EMBL/GenBank/DDBJ whole genome shotgun (WGS) entry which is preliminary data.</text>
</comment>
<accession>A0AAW3NBW0</accession>
<evidence type="ECO:0000313" key="2">
    <source>
        <dbReference type="EMBL" id="KVT51497.1"/>
    </source>
</evidence>
<keyword evidence="1" id="KW-0732">Signal</keyword>
<name>A0AAW3NBW0_9BURK</name>
<protein>
    <submittedName>
        <fullName evidence="2">Uncharacterized protein</fullName>
    </submittedName>
</protein>
<evidence type="ECO:0000313" key="3">
    <source>
        <dbReference type="Proteomes" id="UP000056732"/>
    </source>
</evidence>
<evidence type="ECO:0000256" key="1">
    <source>
        <dbReference type="SAM" id="SignalP"/>
    </source>
</evidence>
<dbReference type="EMBL" id="LPDO01000086">
    <property type="protein sequence ID" value="KVT51497.1"/>
    <property type="molecule type" value="Genomic_DNA"/>
</dbReference>
<organism evidence="2 3">
    <name type="scientific">Burkholderia ubonensis</name>
    <dbReference type="NCBI Taxonomy" id="101571"/>
    <lineage>
        <taxon>Bacteria</taxon>
        <taxon>Pseudomonadati</taxon>
        <taxon>Pseudomonadota</taxon>
        <taxon>Betaproteobacteria</taxon>
        <taxon>Burkholderiales</taxon>
        <taxon>Burkholderiaceae</taxon>
        <taxon>Burkholderia</taxon>
        <taxon>Burkholderia cepacia complex</taxon>
    </lineage>
</organism>
<dbReference type="Proteomes" id="UP000056732">
    <property type="component" value="Unassembled WGS sequence"/>
</dbReference>
<feature type="chain" id="PRO_5043340999" evidence="1">
    <location>
        <begin position="30"/>
        <end position="225"/>
    </location>
</feature>
<dbReference type="PROSITE" id="PS51257">
    <property type="entry name" value="PROKAR_LIPOPROTEIN"/>
    <property type="match status" value="1"/>
</dbReference>
<reference evidence="2 3" key="1">
    <citation type="submission" date="2015-11" db="EMBL/GenBank/DDBJ databases">
        <title>Expanding the genomic diversity of Burkholderia species for the development of highly accurate diagnostics.</title>
        <authorList>
            <person name="Sahl J."/>
            <person name="Keim P."/>
            <person name="Wagner D."/>
        </authorList>
    </citation>
    <scope>NUCLEOTIDE SEQUENCE [LARGE SCALE GENOMIC DNA]</scope>
    <source>
        <strain evidence="2 3">MSMB1137WGS</strain>
    </source>
</reference>
<gene>
    <name evidence="2" type="ORF">WK53_08630</name>
</gene>
<sequence length="225" mass="24977">MRMQKALCAGRGLVLILAWGLLACATAHADVTPPYIADAWARLRNNPKTYDRADQFCRGKRLDDACELPGNPLQGGGTGVCRSSVNDRGEIERACVRTTRVEIDRGVPSGGFVASPALCKPYIDWAQRNDPSEPEPVLRYGCKHPEQPLTDRFCKGKAVGDACAVELRVDGKPEQYPGACTNEWQSKRFYNMGWVALRRQVMTCASAPAFERQFSPASWLDKLWQ</sequence>
<feature type="signal peptide" evidence="1">
    <location>
        <begin position="1"/>
        <end position="29"/>
    </location>
</feature>